<accession>A0ABQ8TEK3</accession>
<gene>
    <name evidence="1" type="ORF">ANN_06228</name>
</gene>
<organism evidence="1 2">
    <name type="scientific">Periplaneta americana</name>
    <name type="common">American cockroach</name>
    <name type="synonym">Blatta americana</name>
    <dbReference type="NCBI Taxonomy" id="6978"/>
    <lineage>
        <taxon>Eukaryota</taxon>
        <taxon>Metazoa</taxon>
        <taxon>Ecdysozoa</taxon>
        <taxon>Arthropoda</taxon>
        <taxon>Hexapoda</taxon>
        <taxon>Insecta</taxon>
        <taxon>Pterygota</taxon>
        <taxon>Neoptera</taxon>
        <taxon>Polyneoptera</taxon>
        <taxon>Dictyoptera</taxon>
        <taxon>Blattodea</taxon>
        <taxon>Blattoidea</taxon>
        <taxon>Blattidae</taxon>
        <taxon>Blattinae</taxon>
        <taxon>Periplaneta</taxon>
    </lineage>
</organism>
<dbReference type="Proteomes" id="UP001148838">
    <property type="component" value="Unassembled WGS sequence"/>
</dbReference>
<proteinExistence type="predicted"/>
<reference evidence="1 2" key="1">
    <citation type="journal article" date="2022" name="Allergy">
        <title>Genome assembly and annotation of Periplaneta americana reveal a comprehensive cockroach allergen profile.</title>
        <authorList>
            <person name="Wang L."/>
            <person name="Xiong Q."/>
            <person name="Saelim N."/>
            <person name="Wang L."/>
            <person name="Nong W."/>
            <person name="Wan A.T."/>
            <person name="Shi M."/>
            <person name="Liu X."/>
            <person name="Cao Q."/>
            <person name="Hui J.H.L."/>
            <person name="Sookrung N."/>
            <person name="Leung T.F."/>
            <person name="Tungtrongchitr A."/>
            <person name="Tsui S.K.W."/>
        </authorList>
    </citation>
    <scope>NUCLEOTIDE SEQUENCE [LARGE SCALE GENOMIC DNA]</scope>
    <source>
        <strain evidence="1">PWHHKU_190912</strain>
    </source>
</reference>
<dbReference type="PANTHER" id="PTHR47326">
    <property type="entry name" value="TRANSPOSABLE ELEMENT TC3 TRANSPOSASE-LIKE PROTEIN"/>
    <property type="match status" value="1"/>
</dbReference>
<dbReference type="InterPro" id="IPR036397">
    <property type="entry name" value="RNaseH_sf"/>
</dbReference>
<keyword evidence="2" id="KW-1185">Reference proteome</keyword>
<comment type="caution">
    <text evidence="1">The sequence shown here is derived from an EMBL/GenBank/DDBJ whole genome shotgun (WGS) entry which is preliminary data.</text>
</comment>
<dbReference type="Gene3D" id="3.30.420.10">
    <property type="entry name" value="Ribonuclease H-like superfamily/Ribonuclease H"/>
    <property type="match status" value="1"/>
</dbReference>
<evidence type="ECO:0000313" key="2">
    <source>
        <dbReference type="Proteomes" id="UP001148838"/>
    </source>
</evidence>
<sequence length="327" mass="37181">MGAVTENPVSKTSYNSWGDHRAYHTIPPFWLDDRPSLLRHVDVRSFMGYSATDLLYFFMRFPVNGMLSVGSYEIQNHWSLLFFAEKTVTANTYLDMLQLYAAPQLPDGAIFQQDGTPPHFTNMVRTFLERTIPARWIGRRSPYIIAWPARSPDLTPPDFFVGIYLDFTALLLTAFTYLVIEQQMTESSRLHLHCEMAKPLSMCKITPAILTANTSHFLLAPSRDPLITFQSPSHKAIRLSLPLYPLPVYLLGRDSTPIGPYLSPPRRAYIHTSKQTVTPLLLFGNRSLRELHLIYKQESHLAKQRETTTNIHAAVAAILNGNGYPEI</sequence>
<evidence type="ECO:0000313" key="1">
    <source>
        <dbReference type="EMBL" id="KAJ4444436.1"/>
    </source>
</evidence>
<dbReference type="PANTHER" id="PTHR47326:SF1">
    <property type="entry name" value="HTH PSQ-TYPE DOMAIN-CONTAINING PROTEIN"/>
    <property type="match status" value="1"/>
</dbReference>
<name>A0ABQ8TEK3_PERAM</name>
<dbReference type="EMBL" id="JAJSOF020000011">
    <property type="protein sequence ID" value="KAJ4444436.1"/>
    <property type="molecule type" value="Genomic_DNA"/>
</dbReference>
<protein>
    <submittedName>
        <fullName evidence="1">Uncharacterized protein</fullName>
    </submittedName>
</protein>